<proteinExistence type="predicted"/>
<comment type="caution">
    <text evidence="2">The sequence shown here is derived from an EMBL/GenBank/DDBJ whole genome shotgun (WGS) entry which is preliminary data.</text>
</comment>
<dbReference type="AlphaFoldDB" id="A0A0M2GW18"/>
<feature type="transmembrane region" description="Helical" evidence="1">
    <location>
        <begin position="15"/>
        <end position="34"/>
    </location>
</feature>
<dbReference type="EMBL" id="JYJH01000004">
    <property type="protein sequence ID" value="KJK40360.1"/>
    <property type="molecule type" value="Genomic_DNA"/>
</dbReference>
<keyword evidence="1" id="KW-0472">Membrane</keyword>
<dbReference type="STRING" id="284040.UK15_08490"/>
<keyword evidence="1" id="KW-0812">Transmembrane</keyword>
<organism evidence="2 3">
    <name type="scientific">Streptomyces variegatus</name>
    <dbReference type="NCBI Taxonomy" id="284040"/>
    <lineage>
        <taxon>Bacteria</taxon>
        <taxon>Bacillati</taxon>
        <taxon>Actinomycetota</taxon>
        <taxon>Actinomycetes</taxon>
        <taxon>Kitasatosporales</taxon>
        <taxon>Streptomycetaceae</taxon>
        <taxon>Streptomyces</taxon>
    </lineage>
</organism>
<accession>A0A0M2GW18</accession>
<feature type="transmembrane region" description="Helical" evidence="1">
    <location>
        <begin position="40"/>
        <end position="61"/>
    </location>
</feature>
<keyword evidence="1" id="KW-1133">Transmembrane helix</keyword>
<evidence type="ECO:0000256" key="1">
    <source>
        <dbReference type="SAM" id="Phobius"/>
    </source>
</evidence>
<dbReference type="RefSeq" id="WP_031137455.1">
    <property type="nucleotide sequence ID" value="NZ_JBMVBE010000004.1"/>
</dbReference>
<reference evidence="3" key="1">
    <citation type="submission" date="2015-02" db="EMBL/GenBank/DDBJ databases">
        <authorList>
            <person name="Ju K.-S."/>
            <person name="Doroghazi J.R."/>
            <person name="Metcalf W."/>
        </authorList>
    </citation>
    <scope>NUCLEOTIDE SEQUENCE [LARGE SCALE GENOMIC DNA]</scope>
    <source>
        <strain evidence="3">NRRL B-16380</strain>
    </source>
</reference>
<dbReference type="Proteomes" id="UP000034786">
    <property type="component" value="Unassembled WGS sequence"/>
</dbReference>
<protein>
    <submittedName>
        <fullName evidence="2">Uncharacterized protein</fullName>
    </submittedName>
</protein>
<gene>
    <name evidence="2" type="ORF">UK15_08490</name>
</gene>
<sequence>MHGHRGLTGRRGPGYGERFLFSVALAVVSLLWITQDMATWATATCAAGAAAGAVGVCYFGWRFLRSRGDAS</sequence>
<keyword evidence="3" id="KW-1185">Reference proteome</keyword>
<evidence type="ECO:0000313" key="3">
    <source>
        <dbReference type="Proteomes" id="UP000034786"/>
    </source>
</evidence>
<evidence type="ECO:0000313" key="2">
    <source>
        <dbReference type="EMBL" id="KJK40360.1"/>
    </source>
</evidence>
<name>A0A0M2GW18_9ACTN</name>